<feature type="domain" description="Histidine kinase" evidence="11">
    <location>
        <begin position="351"/>
        <end position="578"/>
    </location>
</feature>
<dbReference type="SMART" id="SM00388">
    <property type="entry name" value="HisKA"/>
    <property type="match status" value="1"/>
</dbReference>
<dbReference type="InterPro" id="IPR004358">
    <property type="entry name" value="Sig_transdc_His_kin-like_C"/>
</dbReference>
<dbReference type="CDD" id="cd00082">
    <property type="entry name" value="HisKA"/>
    <property type="match status" value="1"/>
</dbReference>
<dbReference type="Gene3D" id="3.40.50.2300">
    <property type="match status" value="1"/>
</dbReference>
<dbReference type="Pfam" id="PF13426">
    <property type="entry name" value="PAS_9"/>
    <property type="match status" value="1"/>
</dbReference>
<dbReference type="Proteomes" id="UP001165427">
    <property type="component" value="Unassembled WGS sequence"/>
</dbReference>
<dbReference type="InterPro" id="IPR000700">
    <property type="entry name" value="PAS-assoc_C"/>
</dbReference>
<evidence type="ECO:0000256" key="3">
    <source>
        <dbReference type="ARBA" id="ARBA00022553"/>
    </source>
</evidence>
<evidence type="ECO:0000256" key="8">
    <source>
        <dbReference type="ARBA" id="ARBA00023012"/>
    </source>
</evidence>
<evidence type="ECO:0000313" key="15">
    <source>
        <dbReference type="EMBL" id="MCJ8499764.1"/>
    </source>
</evidence>
<keyword evidence="3 9" id="KW-0597">Phosphoprotein</keyword>
<dbReference type="CDD" id="cd00130">
    <property type="entry name" value="PAS"/>
    <property type="match status" value="1"/>
</dbReference>
<keyword evidence="6" id="KW-0418">Kinase</keyword>
<dbReference type="SUPFAM" id="SSF55785">
    <property type="entry name" value="PYP-like sensor domain (PAS domain)"/>
    <property type="match status" value="1"/>
</dbReference>
<dbReference type="EMBL" id="JALJRB010000003">
    <property type="protein sequence ID" value="MCJ8499764.1"/>
    <property type="molecule type" value="Genomic_DNA"/>
</dbReference>
<dbReference type="Pfam" id="PF00512">
    <property type="entry name" value="HisKA"/>
    <property type="match status" value="1"/>
</dbReference>
<keyword evidence="4" id="KW-0808">Transferase</keyword>
<dbReference type="InterPro" id="IPR001789">
    <property type="entry name" value="Sig_transdc_resp-reg_receiver"/>
</dbReference>
<organism evidence="15 16">
    <name type="scientific">Desulfatitalea alkaliphila</name>
    <dbReference type="NCBI Taxonomy" id="2929485"/>
    <lineage>
        <taxon>Bacteria</taxon>
        <taxon>Pseudomonadati</taxon>
        <taxon>Thermodesulfobacteriota</taxon>
        <taxon>Desulfobacteria</taxon>
        <taxon>Desulfobacterales</taxon>
        <taxon>Desulfosarcinaceae</taxon>
        <taxon>Desulfatitalea</taxon>
    </lineage>
</organism>
<feature type="domain" description="PAS" evidence="13">
    <location>
        <begin position="207"/>
        <end position="265"/>
    </location>
</feature>
<accession>A0AA41R0L7</accession>
<keyword evidence="10" id="KW-0812">Transmembrane</keyword>
<protein>
    <recommendedName>
        <fullName evidence="2">histidine kinase</fullName>
        <ecNumber evidence="2">2.7.13.3</ecNumber>
    </recommendedName>
</protein>
<dbReference type="SUPFAM" id="SSF47384">
    <property type="entry name" value="Homodimeric domain of signal transducing histidine kinase"/>
    <property type="match status" value="1"/>
</dbReference>
<dbReference type="Pfam" id="PF02518">
    <property type="entry name" value="HATPase_c"/>
    <property type="match status" value="1"/>
</dbReference>
<dbReference type="InterPro" id="IPR003594">
    <property type="entry name" value="HATPase_dom"/>
</dbReference>
<dbReference type="PROSITE" id="PS50113">
    <property type="entry name" value="PAC"/>
    <property type="match status" value="1"/>
</dbReference>
<evidence type="ECO:0000256" key="2">
    <source>
        <dbReference type="ARBA" id="ARBA00012438"/>
    </source>
</evidence>
<dbReference type="Gene3D" id="3.30.450.20">
    <property type="entry name" value="PAS domain"/>
    <property type="match status" value="1"/>
</dbReference>
<feature type="modified residue" description="4-aspartylphosphate" evidence="9">
    <location>
        <position position="648"/>
    </location>
</feature>
<dbReference type="PANTHER" id="PTHR43065:SF46">
    <property type="entry name" value="C4-DICARBOXYLATE TRANSPORT SENSOR PROTEIN DCTB"/>
    <property type="match status" value="1"/>
</dbReference>
<feature type="transmembrane region" description="Helical" evidence="10">
    <location>
        <begin position="105"/>
        <end position="122"/>
    </location>
</feature>
<dbReference type="Gene3D" id="3.30.565.10">
    <property type="entry name" value="Histidine kinase-like ATPase, C-terminal domain"/>
    <property type="match status" value="1"/>
</dbReference>
<dbReference type="InterPro" id="IPR036890">
    <property type="entry name" value="HATPase_C_sf"/>
</dbReference>
<feature type="domain" description="Response regulatory" evidence="12">
    <location>
        <begin position="599"/>
        <end position="714"/>
    </location>
</feature>
<keyword evidence="5" id="KW-0547">Nucleotide-binding</keyword>
<dbReference type="SMART" id="SM00448">
    <property type="entry name" value="REC"/>
    <property type="match status" value="1"/>
</dbReference>
<name>A0AA41R0L7_9BACT</name>
<evidence type="ECO:0000259" key="11">
    <source>
        <dbReference type="PROSITE" id="PS50109"/>
    </source>
</evidence>
<comment type="catalytic activity">
    <reaction evidence="1">
        <text>ATP + protein L-histidine = ADP + protein N-phospho-L-histidine.</text>
        <dbReference type="EC" id="2.7.13.3"/>
    </reaction>
</comment>
<dbReference type="InterPro" id="IPR035965">
    <property type="entry name" value="PAS-like_dom_sf"/>
</dbReference>
<sequence>MRTEKRTRKVTRIVDDEYLLRSKNVLTRVFLLIAILSAAGLVATFFLYERKLGSVIIIAALSITIGTAMFLLWQGKIKSAGLCTVAGVWGVFACLVFMGGGLGNINALFFVSLTVVAGLLLGERVALLVAGAGVAMGFGLAMLEMFGRLPEAYFMGSPLSNWAQLVFALILTTSTLNLALRERSTALSAAQQQLADRIEADKALHASQEQYDKLLATIPDLVVRTDSQGAIQFFNEMVVKVSGYEHADLVGKNMISFIAPRDQEEAFHNTLLMIERPLGPKTYHLLMKSGEERVFEVNGDVLRSEAGEPYSFVYVLRDITERMQMENESKTLRERLYRAEKMEALGTLAGGVAHDLNNILGVMVGYSELLAQKLPTDSNERRHAENILSASLRGAAIIQDLLTLARRGVSVAQVVCLNKVIGDYLQTPEFEALKARFPEVRIAAELDDELLPIKGSPVHLAKAIMNLVTNAAESIGRQGTVTVRTQSRYLDEPVRGYDQIESGDYAVVTVSDTGCGISPADLGQIFEPFYTKKVMGRSGTGLGLAVVWGTVKDHRGYIDARSKEGEGSTITLYFPVTRDAPAQTVTAASPASYKGRGESILVVDDVKEQREVAAGLLTSIGYTVSTVPGGEDAVAHLQKNKADLVLLDMIMAPGIDGMETYRRILEINPVQKAIIVSGFSETEDVRKTLQMGAGVFVRKPYTLEKIGLAVRAELDRTSR</sequence>
<proteinExistence type="predicted"/>
<feature type="transmembrane region" description="Helical" evidence="10">
    <location>
        <begin position="80"/>
        <end position="99"/>
    </location>
</feature>
<evidence type="ECO:0000259" key="13">
    <source>
        <dbReference type="PROSITE" id="PS50112"/>
    </source>
</evidence>
<dbReference type="PROSITE" id="PS50112">
    <property type="entry name" value="PAS"/>
    <property type="match status" value="1"/>
</dbReference>
<dbReference type="InterPro" id="IPR000014">
    <property type="entry name" value="PAS"/>
</dbReference>
<dbReference type="CDD" id="cd00156">
    <property type="entry name" value="REC"/>
    <property type="match status" value="1"/>
</dbReference>
<evidence type="ECO:0000313" key="16">
    <source>
        <dbReference type="Proteomes" id="UP001165427"/>
    </source>
</evidence>
<keyword evidence="16" id="KW-1185">Reference proteome</keyword>
<dbReference type="RefSeq" id="WP_246903256.1">
    <property type="nucleotide sequence ID" value="NZ_JALJRB010000003.1"/>
</dbReference>
<evidence type="ECO:0000256" key="5">
    <source>
        <dbReference type="ARBA" id="ARBA00022741"/>
    </source>
</evidence>
<evidence type="ECO:0000256" key="4">
    <source>
        <dbReference type="ARBA" id="ARBA00022679"/>
    </source>
</evidence>
<feature type="transmembrane region" description="Helical" evidence="10">
    <location>
        <begin position="54"/>
        <end position="73"/>
    </location>
</feature>
<dbReference type="GO" id="GO:0000155">
    <property type="term" value="F:phosphorelay sensor kinase activity"/>
    <property type="evidence" value="ECO:0007669"/>
    <property type="project" value="InterPro"/>
</dbReference>
<dbReference type="AlphaFoldDB" id="A0AA41R0L7"/>
<comment type="caution">
    <text evidence="15">The sequence shown here is derived from an EMBL/GenBank/DDBJ whole genome shotgun (WGS) entry which is preliminary data.</text>
</comment>
<evidence type="ECO:0000259" key="14">
    <source>
        <dbReference type="PROSITE" id="PS50113"/>
    </source>
</evidence>
<keyword evidence="10" id="KW-0472">Membrane</keyword>
<evidence type="ECO:0000256" key="1">
    <source>
        <dbReference type="ARBA" id="ARBA00000085"/>
    </source>
</evidence>
<dbReference type="InterPro" id="IPR011006">
    <property type="entry name" value="CheY-like_superfamily"/>
</dbReference>
<dbReference type="PANTHER" id="PTHR43065">
    <property type="entry name" value="SENSOR HISTIDINE KINASE"/>
    <property type="match status" value="1"/>
</dbReference>
<dbReference type="SMART" id="SM00091">
    <property type="entry name" value="PAS"/>
    <property type="match status" value="1"/>
</dbReference>
<dbReference type="InterPro" id="IPR005467">
    <property type="entry name" value="His_kinase_dom"/>
</dbReference>
<feature type="domain" description="PAC" evidence="14">
    <location>
        <begin position="279"/>
        <end position="331"/>
    </location>
</feature>
<dbReference type="SUPFAM" id="SSF52172">
    <property type="entry name" value="CheY-like"/>
    <property type="match status" value="1"/>
</dbReference>
<keyword evidence="8" id="KW-0902">Two-component regulatory system</keyword>
<evidence type="ECO:0000259" key="12">
    <source>
        <dbReference type="PROSITE" id="PS50110"/>
    </source>
</evidence>
<dbReference type="Gene3D" id="1.10.287.130">
    <property type="match status" value="1"/>
</dbReference>
<evidence type="ECO:0000256" key="7">
    <source>
        <dbReference type="ARBA" id="ARBA00022840"/>
    </source>
</evidence>
<evidence type="ECO:0000256" key="9">
    <source>
        <dbReference type="PROSITE-ProRule" id="PRU00169"/>
    </source>
</evidence>
<evidence type="ECO:0000256" key="6">
    <source>
        <dbReference type="ARBA" id="ARBA00022777"/>
    </source>
</evidence>
<keyword evidence="10" id="KW-1133">Transmembrane helix</keyword>
<dbReference type="PRINTS" id="PR00344">
    <property type="entry name" value="BCTRLSENSOR"/>
</dbReference>
<feature type="transmembrane region" description="Helical" evidence="10">
    <location>
        <begin position="29"/>
        <end position="48"/>
    </location>
</feature>
<gene>
    <name evidence="15" type="ORF">MRX98_04195</name>
</gene>
<feature type="transmembrane region" description="Helical" evidence="10">
    <location>
        <begin position="127"/>
        <end position="147"/>
    </location>
</feature>
<dbReference type="InterPro" id="IPR003661">
    <property type="entry name" value="HisK_dim/P_dom"/>
</dbReference>
<dbReference type="Pfam" id="PF00072">
    <property type="entry name" value="Response_reg"/>
    <property type="match status" value="1"/>
</dbReference>
<keyword evidence="7 15" id="KW-0067">ATP-binding</keyword>
<dbReference type="PROSITE" id="PS50109">
    <property type="entry name" value="HIS_KIN"/>
    <property type="match status" value="1"/>
</dbReference>
<dbReference type="SUPFAM" id="SSF55874">
    <property type="entry name" value="ATPase domain of HSP90 chaperone/DNA topoisomerase II/histidine kinase"/>
    <property type="match status" value="1"/>
</dbReference>
<dbReference type="EC" id="2.7.13.3" evidence="2"/>
<dbReference type="GO" id="GO:0005524">
    <property type="term" value="F:ATP binding"/>
    <property type="evidence" value="ECO:0007669"/>
    <property type="project" value="UniProtKB-KW"/>
</dbReference>
<dbReference type="NCBIfam" id="TIGR00229">
    <property type="entry name" value="sensory_box"/>
    <property type="match status" value="1"/>
</dbReference>
<dbReference type="PROSITE" id="PS50110">
    <property type="entry name" value="RESPONSE_REGULATORY"/>
    <property type="match status" value="1"/>
</dbReference>
<evidence type="ECO:0000256" key="10">
    <source>
        <dbReference type="SAM" id="Phobius"/>
    </source>
</evidence>
<reference evidence="15" key="1">
    <citation type="submission" date="2022-04" db="EMBL/GenBank/DDBJ databases">
        <title>Desulfatitalea alkaliphila sp. nov., a novel anaerobic sulfate-reducing bacterium isolated from terrestrial mud volcano, Taman Peninsula, Russia.</title>
        <authorList>
            <person name="Khomyakova M.A."/>
            <person name="Merkel A.Y."/>
            <person name="Slobodkin A.I."/>
        </authorList>
    </citation>
    <scope>NUCLEOTIDE SEQUENCE</scope>
    <source>
        <strain evidence="15">M08but</strain>
    </source>
</reference>
<dbReference type="InterPro" id="IPR036097">
    <property type="entry name" value="HisK_dim/P_sf"/>
</dbReference>
<dbReference type="SMART" id="SM00387">
    <property type="entry name" value="HATPase_c"/>
    <property type="match status" value="1"/>
</dbReference>